<proteinExistence type="predicted"/>
<name>A0A1H3U1V8_9MICO</name>
<dbReference type="EMBL" id="FNPZ01000010">
    <property type="protein sequence ID" value="SDZ56423.1"/>
    <property type="molecule type" value="Genomic_DNA"/>
</dbReference>
<organism evidence="1 2">
    <name type="scientific">Herbiconiux ginsengi</name>
    <dbReference type="NCBI Taxonomy" id="381665"/>
    <lineage>
        <taxon>Bacteria</taxon>
        <taxon>Bacillati</taxon>
        <taxon>Actinomycetota</taxon>
        <taxon>Actinomycetes</taxon>
        <taxon>Micrococcales</taxon>
        <taxon>Microbacteriaceae</taxon>
        <taxon>Herbiconiux</taxon>
    </lineage>
</organism>
<keyword evidence="2" id="KW-1185">Reference proteome</keyword>
<dbReference type="AlphaFoldDB" id="A0A1H3U1V8"/>
<evidence type="ECO:0000313" key="2">
    <source>
        <dbReference type="Proteomes" id="UP000198891"/>
    </source>
</evidence>
<accession>A0A1H3U1V8</accession>
<dbReference type="Proteomes" id="UP000198891">
    <property type="component" value="Unassembled WGS sequence"/>
</dbReference>
<dbReference type="OrthoDB" id="9993235at2"/>
<evidence type="ECO:0000313" key="1">
    <source>
        <dbReference type="EMBL" id="SDZ56423.1"/>
    </source>
</evidence>
<sequence>MEKTRWTACALRARLRAEQSLDAGGAAQRALALKRLELLKIIRQVDTNAITAELATDQLNALTDTIHTIRQLPPEATMPLFQRAR</sequence>
<reference evidence="1 2" key="1">
    <citation type="submission" date="2016-10" db="EMBL/GenBank/DDBJ databases">
        <authorList>
            <person name="de Groot N.N."/>
        </authorList>
    </citation>
    <scope>NUCLEOTIDE SEQUENCE [LARGE SCALE GENOMIC DNA]</scope>
    <source>
        <strain evidence="1 2">CGMCC 4.3491</strain>
    </source>
</reference>
<protein>
    <submittedName>
        <fullName evidence="1">Uncharacterized protein</fullName>
    </submittedName>
</protein>
<gene>
    <name evidence="1" type="ORF">SAMN05216554_0029</name>
</gene>
<dbReference type="RefSeq" id="WP_139256849.1">
    <property type="nucleotide sequence ID" value="NZ_FNPZ01000010.1"/>
</dbReference>